<feature type="domain" description="Flagellin N-terminal" evidence="5">
    <location>
        <begin position="3"/>
        <end position="140"/>
    </location>
</feature>
<dbReference type="Pfam" id="PF00669">
    <property type="entry name" value="Flagellin_N"/>
    <property type="match status" value="1"/>
</dbReference>
<dbReference type="STRING" id="29332.AWH48_08440"/>
<dbReference type="EMBL" id="LQWY01000067">
    <property type="protein sequence ID" value="OAH59081.1"/>
    <property type="molecule type" value="Genomic_DNA"/>
</dbReference>
<gene>
    <name evidence="7" type="ORF">AWH49_05315</name>
</gene>
<evidence type="ECO:0000256" key="3">
    <source>
        <dbReference type="ARBA" id="ARBA00023143"/>
    </source>
</evidence>
<keyword evidence="3 4" id="KW-0975">Bacterial flagellum</keyword>
<dbReference type="SUPFAM" id="SSF64518">
    <property type="entry name" value="Phase 1 flagellin"/>
    <property type="match status" value="1"/>
</dbReference>
<dbReference type="AlphaFoldDB" id="A0A177L2T9"/>
<dbReference type="Pfam" id="PF00700">
    <property type="entry name" value="Flagellin_C"/>
    <property type="match status" value="1"/>
</dbReference>
<evidence type="ECO:0000256" key="4">
    <source>
        <dbReference type="RuleBase" id="RU362073"/>
    </source>
</evidence>
<organism evidence="7 8">
    <name type="scientific">Domibacillus aminovorans</name>
    <dbReference type="NCBI Taxonomy" id="29332"/>
    <lineage>
        <taxon>Bacteria</taxon>
        <taxon>Bacillati</taxon>
        <taxon>Bacillota</taxon>
        <taxon>Bacilli</taxon>
        <taxon>Bacillales</taxon>
        <taxon>Bacillaceae</taxon>
        <taxon>Domibacillus</taxon>
    </lineage>
</organism>
<accession>A0A177L2T9</accession>
<dbReference type="InterPro" id="IPR046358">
    <property type="entry name" value="Flagellin_C"/>
</dbReference>
<dbReference type="PANTHER" id="PTHR42792">
    <property type="entry name" value="FLAGELLIN"/>
    <property type="match status" value="1"/>
</dbReference>
<dbReference type="InterPro" id="IPR001492">
    <property type="entry name" value="Flagellin"/>
</dbReference>
<feature type="domain" description="Flagellin C-terminal" evidence="6">
    <location>
        <begin position="188"/>
        <end position="272"/>
    </location>
</feature>
<dbReference type="PANTHER" id="PTHR42792:SF2">
    <property type="entry name" value="FLAGELLIN"/>
    <property type="match status" value="1"/>
</dbReference>
<dbReference type="Proteomes" id="UP000076935">
    <property type="component" value="Unassembled WGS sequence"/>
</dbReference>
<keyword evidence="7" id="KW-0969">Cilium</keyword>
<sequence length="273" mass="29820">MRIHHNIMAINAHRMYNSALKQQATAMERLSSGLRITRAADDSAGLAISEKMRAQIRGLNQASRNAQDAISMIQTGEGALNETHAILQKMRELSVQATSDTNTDTDRQAIQKEINQLTEEITRIGSTTQFNTMNLLDGSKPSFTIQVGANARQTMTIEMADMRARALGITSARGPVNVTTTSGASAAITIFDEAIQKVSSQRSKFGAYSNRLEHTINNLNTADENLTAAESRIRDADMAKETMNQVKASILAQASMAMMVQANQIPQSVLQMF</sequence>
<evidence type="ECO:0000259" key="6">
    <source>
        <dbReference type="Pfam" id="PF00700"/>
    </source>
</evidence>
<name>A0A177L2T9_9BACI</name>
<evidence type="ECO:0000313" key="7">
    <source>
        <dbReference type="EMBL" id="OAH59081.1"/>
    </source>
</evidence>
<evidence type="ECO:0000259" key="5">
    <source>
        <dbReference type="Pfam" id="PF00669"/>
    </source>
</evidence>
<evidence type="ECO:0000256" key="2">
    <source>
        <dbReference type="ARBA" id="ARBA00020110"/>
    </source>
</evidence>
<dbReference type="RefSeq" id="WP_063966786.1">
    <property type="nucleotide sequence ID" value="NZ_JBCNAN010000007.1"/>
</dbReference>
<comment type="similarity">
    <text evidence="1 4">Belongs to the bacterial flagellin family.</text>
</comment>
<comment type="caution">
    <text evidence="7">The sequence shown here is derived from an EMBL/GenBank/DDBJ whole genome shotgun (WGS) entry which is preliminary data.</text>
</comment>
<dbReference type="GO" id="GO:0005198">
    <property type="term" value="F:structural molecule activity"/>
    <property type="evidence" value="ECO:0007669"/>
    <property type="project" value="UniProtKB-UniRule"/>
</dbReference>
<dbReference type="InterPro" id="IPR001029">
    <property type="entry name" value="Flagellin_N"/>
</dbReference>
<keyword evidence="8" id="KW-1185">Reference proteome</keyword>
<keyword evidence="7" id="KW-0966">Cell projection</keyword>
<dbReference type="Gene3D" id="6.10.10.10">
    <property type="entry name" value="Flagellar export chaperone, C-terminal domain"/>
    <property type="match status" value="1"/>
</dbReference>
<evidence type="ECO:0000313" key="8">
    <source>
        <dbReference type="Proteomes" id="UP000076935"/>
    </source>
</evidence>
<dbReference type="InterPro" id="IPR042187">
    <property type="entry name" value="Flagellin_C_sub2"/>
</dbReference>
<dbReference type="PRINTS" id="PR00207">
    <property type="entry name" value="FLAGELLIN"/>
</dbReference>
<keyword evidence="7" id="KW-0282">Flagellum</keyword>
<keyword evidence="4" id="KW-0964">Secreted</keyword>
<protein>
    <recommendedName>
        <fullName evidence="2 4">Flagellin</fullName>
    </recommendedName>
</protein>
<evidence type="ECO:0000256" key="1">
    <source>
        <dbReference type="ARBA" id="ARBA00005709"/>
    </source>
</evidence>
<dbReference type="GO" id="GO:0005576">
    <property type="term" value="C:extracellular region"/>
    <property type="evidence" value="ECO:0007669"/>
    <property type="project" value="UniProtKB-SubCell"/>
</dbReference>
<dbReference type="GO" id="GO:0009288">
    <property type="term" value="C:bacterial-type flagellum"/>
    <property type="evidence" value="ECO:0007669"/>
    <property type="project" value="UniProtKB-SubCell"/>
</dbReference>
<comment type="function">
    <text evidence="4">Flagellin is the subunit protein which polymerizes to form the filaments of bacterial flagella.</text>
</comment>
<proteinExistence type="inferred from homology"/>
<comment type="subcellular location">
    <subcellularLocation>
        <location evidence="4">Secreted</location>
    </subcellularLocation>
    <subcellularLocation>
        <location evidence="4">Bacterial flagellum</location>
    </subcellularLocation>
</comment>
<reference evidence="7 8" key="1">
    <citation type="submission" date="2016-01" db="EMBL/GenBank/DDBJ databases">
        <title>Investigation of taxonomic status of Bacillus aminovorans.</title>
        <authorList>
            <person name="Verma A."/>
            <person name="Pal Y."/>
            <person name="Krishnamurthi S."/>
        </authorList>
    </citation>
    <scope>NUCLEOTIDE SEQUENCE [LARGE SCALE GENOMIC DNA]</scope>
    <source>
        <strain evidence="7 8">DSM 1314</strain>
    </source>
</reference>
<dbReference type="Gene3D" id="1.20.1330.10">
    <property type="entry name" value="f41 fragment of flagellin, N-terminal domain"/>
    <property type="match status" value="1"/>
</dbReference>